<feature type="domain" description="TmcB/TmcC TPR repeats" evidence="2">
    <location>
        <begin position="17"/>
        <end position="116"/>
    </location>
</feature>
<feature type="compositionally biased region" description="Basic and acidic residues" evidence="1">
    <location>
        <begin position="266"/>
        <end position="289"/>
    </location>
</feature>
<name>A0A139AXP8_GONPJ</name>
<keyword evidence="4" id="KW-1185">Reference proteome</keyword>
<evidence type="ECO:0000259" key="2">
    <source>
        <dbReference type="Pfam" id="PF25474"/>
    </source>
</evidence>
<evidence type="ECO:0000256" key="1">
    <source>
        <dbReference type="SAM" id="MobiDB-lite"/>
    </source>
</evidence>
<gene>
    <name evidence="3" type="ORF">M427DRAFT_142020</name>
</gene>
<organism evidence="3 4">
    <name type="scientific">Gonapodya prolifera (strain JEL478)</name>
    <name type="common">Monoblepharis prolifera</name>
    <dbReference type="NCBI Taxonomy" id="1344416"/>
    <lineage>
        <taxon>Eukaryota</taxon>
        <taxon>Fungi</taxon>
        <taxon>Fungi incertae sedis</taxon>
        <taxon>Chytridiomycota</taxon>
        <taxon>Chytridiomycota incertae sedis</taxon>
        <taxon>Monoblepharidomycetes</taxon>
        <taxon>Monoblepharidales</taxon>
        <taxon>Gonapodyaceae</taxon>
        <taxon>Gonapodya</taxon>
    </lineage>
</organism>
<reference evidence="3 4" key="1">
    <citation type="journal article" date="2015" name="Genome Biol. Evol.">
        <title>Phylogenomic analyses indicate that early fungi evolved digesting cell walls of algal ancestors of land plants.</title>
        <authorList>
            <person name="Chang Y."/>
            <person name="Wang S."/>
            <person name="Sekimoto S."/>
            <person name="Aerts A.L."/>
            <person name="Choi C."/>
            <person name="Clum A."/>
            <person name="LaButti K.M."/>
            <person name="Lindquist E.A."/>
            <person name="Yee Ngan C."/>
            <person name="Ohm R.A."/>
            <person name="Salamov A.A."/>
            <person name="Grigoriev I.V."/>
            <person name="Spatafora J.W."/>
            <person name="Berbee M.L."/>
        </authorList>
    </citation>
    <scope>NUCLEOTIDE SEQUENCE [LARGE SCALE GENOMIC DNA]</scope>
    <source>
        <strain evidence="3 4">JEL478</strain>
    </source>
</reference>
<evidence type="ECO:0000313" key="3">
    <source>
        <dbReference type="EMBL" id="KXS21516.1"/>
    </source>
</evidence>
<feature type="region of interest" description="Disordered" evidence="1">
    <location>
        <begin position="196"/>
        <end position="291"/>
    </location>
</feature>
<proteinExistence type="predicted"/>
<dbReference type="Proteomes" id="UP000070544">
    <property type="component" value="Unassembled WGS sequence"/>
</dbReference>
<dbReference type="EMBL" id="KQ965732">
    <property type="protein sequence ID" value="KXS21516.1"/>
    <property type="molecule type" value="Genomic_DNA"/>
</dbReference>
<feature type="compositionally biased region" description="Polar residues" evidence="1">
    <location>
        <begin position="236"/>
        <end position="245"/>
    </location>
</feature>
<sequence length="326" mass="35996">MAEKSATTDDTNKISIVRQTAANIKATRTKSSRPSNQVLGELRSKEPNLRQLQFFGAQFSDSVIVALKAPAELIKLNSSSATLYQNYGSFLINVMNDHLKGKEMLRQAELLAEQVKRRNENVDDSEFDALNLFSDLNTTRVLMRHTPHQMCDLKTAPVTSYTSSAARVVRLVYSPLVNETGENKRRIHLLLTTIPPRSRAKDPFNPDVLARRKGQKQTSESARGGETMAPKLSLTGGKNVSMSPSKDSENAELGAAELDSQGVRKNRIEEPKRRKDDSGAGVCPERDRAGSWGRVGIGLCEGWVESEERARTVALFGGIKSRRGRG</sequence>
<evidence type="ECO:0000313" key="4">
    <source>
        <dbReference type="Proteomes" id="UP000070544"/>
    </source>
</evidence>
<dbReference type="OrthoDB" id="542352at2759"/>
<accession>A0A139AXP8</accession>
<dbReference type="InterPro" id="IPR057352">
    <property type="entry name" value="TPR_TmcB/C"/>
</dbReference>
<dbReference type="AlphaFoldDB" id="A0A139AXP8"/>
<dbReference type="Pfam" id="PF25474">
    <property type="entry name" value="TPR_TmcB"/>
    <property type="match status" value="1"/>
</dbReference>
<protein>
    <recommendedName>
        <fullName evidence="2">TmcB/TmcC TPR repeats domain-containing protein</fullName>
    </recommendedName>
</protein>